<keyword evidence="1" id="KW-0812">Transmembrane</keyword>
<evidence type="ECO:0000256" key="1">
    <source>
        <dbReference type="SAM" id="Phobius"/>
    </source>
</evidence>
<feature type="transmembrane region" description="Helical" evidence="1">
    <location>
        <begin position="102"/>
        <end position="120"/>
    </location>
</feature>
<feature type="transmembrane region" description="Helical" evidence="1">
    <location>
        <begin position="251"/>
        <end position="277"/>
    </location>
</feature>
<dbReference type="RefSeq" id="WP_216414873.1">
    <property type="nucleotide sequence ID" value="NZ_JAHLQK010000001.1"/>
</dbReference>
<sequence length="345" mass="37152">MEKHNYLKIFPLLLMTLMITISISLVIGVANVTIIDSIKIILKTIPIIGDYIDVSNIQKSHIAIIQNIRLPRVLLSFLVGYGLSIVGVAFQGMLKNPMADPFIVGTSSGAALGASIAILLKLNKMFFGIGIVSIFAFTGALLATLIVYNMARIKGKVPVTTLLLAGIATGQFFTAIMSFIMTISTRDVSTIIFWTMGSFSGRGWNHIQIAIIPVLLGSIIIYIFSKDLNIMLLGEDSAQNMGVETEKVKKVILITSVLITAFLVSVSGIIGFVGLIVPHMVRLLMGPDHRILIPASGLVGGIFLIVADTLSRTIIAPTEVPVGIITALAGGPFFIYLLRKTKRTV</sequence>
<dbReference type="Pfam" id="PF01032">
    <property type="entry name" value="FecCD"/>
    <property type="match status" value="1"/>
</dbReference>
<dbReference type="InterPro" id="IPR000522">
    <property type="entry name" value="ABC_transptr_permease_BtuC"/>
</dbReference>
<feature type="transmembrane region" description="Helical" evidence="1">
    <location>
        <begin position="289"/>
        <end position="307"/>
    </location>
</feature>
<feature type="transmembrane region" description="Helical" evidence="1">
    <location>
        <begin position="204"/>
        <end position="224"/>
    </location>
</feature>
<name>A0ABS6FZA5_9FIRM</name>
<feature type="transmembrane region" description="Helical" evidence="1">
    <location>
        <begin position="127"/>
        <end position="150"/>
    </location>
</feature>
<feature type="transmembrane region" description="Helical" evidence="1">
    <location>
        <begin position="73"/>
        <end position="90"/>
    </location>
</feature>
<reference evidence="2 3" key="1">
    <citation type="submission" date="2021-06" db="EMBL/GenBank/DDBJ databases">
        <authorList>
            <person name="Sun Q."/>
            <person name="Li D."/>
        </authorList>
    </citation>
    <scope>NUCLEOTIDE SEQUENCE [LARGE SCALE GENOMIC DNA]</scope>
    <source>
        <strain evidence="2 3">MSJ-5</strain>
    </source>
</reference>
<feature type="transmembrane region" description="Helical" evidence="1">
    <location>
        <begin position="162"/>
        <end position="183"/>
    </location>
</feature>
<keyword evidence="1" id="KW-0472">Membrane</keyword>
<dbReference type="PANTHER" id="PTHR30472:SF25">
    <property type="entry name" value="ABC TRANSPORTER PERMEASE PROTEIN MJ0876-RELATED"/>
    <property type="match status" value="1"/>
</dbReference>
<dbReference type="CDD" id="cd06550">
    <property type="entry name" value="TM_ABC_iron-siderophores_like"/>
    <property type="match status" value="1"/>
</dbReference>
<evidence type="ECO:0000313" key="3">
    <source>
        <dbReference type="Proteomes" id="UP000779508"/>
    </source>
</evidence>
<comment type="caution">
    <text evidence="2">The sequence shown here is derived from an EMBL/GenBank/DDBJ whole genome shotgun (WGS) entry which is preliminary data.</text>
</comment>
<gene>
    <name evidence="2" type="ORF">KQI88_03030</name>
</gene>
<evidence type="ECO:0000313" key="2">
    <source>
        <dbReference type="EMBL" id="MBU5675389.1"/>
    </source>
</evidence>
<accession>A0ABS6FZA5</accession>
<dbReference type="EMBL" id="JAHLQK010000001">
    <property type="protein sequence ID" value="MBU5675389.1"/>
    <property type="molecule type" value="Genomic_DNA"/>
</dbReference>
<proteinExistence type="predicted"/>
<feature type="transmembrane region" description="Helical" evidence="1">
    <location>
        <begin position="12"/>
        <end position="35"/>
    </location>
</feature>
<dbReference type="PANTHER" id="PTHR30472">
    <property type="entry name" value="FERRIC ENTEROBACTIN TRANSPORT SYSTEM PERMEASE PROTEIN"/>
    <property type="match status" value="1"/>
</dbReference>
<protein>
    <submittedName>
        <fullName evidence="2">Iron chelate uptake ABC transporter family permease subunit</fullName>
    </submittedName>
</protein>
<keyword evidence="1" id="KW-1133">Transmembrane helix</keyword>
<feature type="transmembrane region" description="Helical" evidence="1">
    <location>
        <begin position="319"/>
        <end position="338"/>
    </location>
</feature>
<organism evidence="2 3">
    <name type="scientific">Alkaliphilus flagellatus</name>
    <dbReference type="NCBI Taxonomy" id="2841507"/>
    <lineage>
        <taxon>Bacteria</taxon>
        <taxon>Bacillati</taxon>
        <taxon>Bacillota</taxon>
        <taxon>Clostridia</taxon>
        <taxon>Peptostreptococcales</taxon>
        <taxon>Natronincolaceae</taxon>
        <taxon>Alkaliphilus</taxon>
    </lineage>
</organism>
<keyword evidence="3" id="KW-1185">Reference proteome</keyword>
<dbReference type="Proteomes" id="UP000779508">
    <property type="component" value="Unassembled WGS sequence"/>
</dbReference>